<evidence type="ECO:0000256" key="4">
    <source>
        <dbReference type="ARBA" id="ARBA00023125"/>
    </source>
</evidence>
<dbReference type="InterPro" id="IPR035965">
    <property type="entry name" value="PAS-like_dom_sf"/>
</dbReference>
<dbReference type="SMART" id="SM00091">
    <property type="entry name" value="PAS"/>
    <property type="match status" value="2"/>
</dbReference>
<dbReference type="InterPro" id="IPR003593">
    <property type="entry name" value="AAA+_ATPase"/>
</dbReference>
<dbReference type="SUPFAM" id="SSF46689">
    <property type="entry name" value="Homeodomain-like"/>
    <property type="match status" value="1"/>
</dbReference>
<feature type="domain" description="Sigma-54 factor interaction" evidence="7">
    <location>
        <begin position="355"/>
        <end position="584"/>
    </location>
</feature>
<dbReference type="SUPFAM" id="SSF52540">
    <property type="entry name" value="P-loop containing nucleoside triphosphate hydrolases"/>
    <property type="match status" value="1"/>
</dbReference>
<dbReference type="InterPro" id="IPR058031">
    <property type="entry name" value="AAA_lid_NorR"/>
</dbReference>
<sequence length="691" mass="78090">MPKDESMSKAHRTRQQLLDELQELKSRMMEAEEALRAIRNGEVDALVVSTEIGDQVFTLTGAEYPYRIMLETMNEGAVTLAADGTILYCNQRFADIVKESLEKVSGSSINQYISSTDLQLFETLVKQGLKKNNKVELALQAGGENSIPVLLSVSALRNSNISGVVCIVITDLTEQKRNEEILAEKKLINQIFYQAEGIFILCDNQGTIIRASQSANVLLGESPIFQPFDEAFHLLYPDGTPFVLQSAVGNKSLHAVEVTFKHGDNKFFCFMLSANSLIAHKGVVNTVVEMTDITQRKNMEEALQKTHDELEQRVEDRTAELRTVLSEIKTMKDQLEAENIYFRKEHKMKYRFENIIGQSDGLKYVLYRAEQVAPMDTTVLILGETGTGKELIAFAVHNMSPRKKRTMITVNCAALPENLIESELFGREKGAYTGADTRQIGRFEVAHGSTLCLDEIGELPLEFQSKLLRVIQHSEFERLGSSQTIKVDVRIIATTNRDLEEEVRKGRFRQDLYYRLNIFPITVPPLRQRKDDIPLMVQNFIERYARKFGKQITSIQNETMKALQEYPWPGNVRELESIIERAVILCPGPVFKLSDKLDISPPSLSSGVRTLEETERNQILKILSETRWRIDGKYGAALILGIHPSTLRARMHKLGIVRPETKEYSSQGSGARIQNSDSCILAPDYLKYPSI</sequence>
<evidence type="ECO:0000259" key="8">
    <source>
        <dbReference type="PROSITE" id="PS50112"/>
    </source>
</evidence>
<dbReference type="InterPro" id="IPR002078">
    <property type="entry name" value="Sigma_54_int"/>
</dbReference>
<evidence type="ECO:0000256" key="3">
    <source>
        <dbReference type="ARBA" id="ARBA00023015"/>
    </source>
</evidence>
<feature type="domain" description="PAC" evidence="9">
    <location>
        <begin position="254"/>
        <end position="305"/>
    </location>
</feature>
<dbReference type="AlphaFoldDB" id="E1YH26"/>
<gene>
    <name evidence="10" type="ORF">N47_F15650</name>
</gene>
<dbReference type="SMART" id="SM00382">
    <property type="entry name" value="AAA"/>
    <property type="match status" value="1"/>
</dbReference>
<dbReference type="PROSITE" id="PS50112">
    <property type="entry name" value="PAS"/>
    <property type="match status" value="1"/>
</dbReference>
<dbReference type="PANTHER" id="PTHR32071">
    <property type="entry name" value="TRANSCRIPTIONAL REGULATORY PROTEIN"/>
    <property type="match status" value="1"/>
</dbReference>
<proteinExistence type="predicted"/>
<dbReference type="PROSITE" id="PS50045">
    <property type="entry name" value="SIGMA54_INTERACT_4"/>
    <property type="match status" value="1"/>
</dbReference>
<dbReference type="InterPro" id="IPR000700">
    <property type="entry name" value="PAS-assoc_C"/>
</dbReference>
<keyword evidence="1" id="KW-0547">Nucleotide-binding</keyword>
<dbReference type="CDD" id="cd00130">
    <property type="entry name" value="PAS"/>
    <property type="match status" value="1"/>
</dbReference>
<feature type="coiled-coil region" evidence="6">
    <location>
        <begin position="293"/>
        <end position="338"/>
    </location>
</feature>
<dbReference type="Pfam" id="PF02954">
    <property type="entry name" value="HTH_8"/>
    <property type="match status" value="1"/>
</dbReference>
<feature type="domain" description="PAS" evidence="8">
    <location>
        <begin position="62"/>
        <end position="132"/>
    </location>
</feature>
<evidence type="ECO:0000259" key="7">
    <source>
        <dbReference type="PROSITE" id="PS50045"/>
    </source>
</evidence>
<keyword evidence="4" id="KW-0238">DNA-binding</keyword>
<dbReference type="InterPro" id="IPR000014">
    <property type="entry name" value="PAS"/>
</dbReference>
<dbReference type="PROSITE" id="PS00675">
    <property type="entry name" value="SIGMA54_INTERACT_1"/>
    <property type="match status" value="1"/>
</dbReference>
<dbReference type="Pfam" id="PF13426">
    <property type="entry name" value="PAS_9"/>
    <property type="match status" value="2"/>
</dbReference>
<evidence type="ECO:0000259" key="9">
    <source>
        <dbReference type="PROSITE" id="PS50113"/>
    </source>
</evidence>
<keyword evidence="2" id="KW-0067">ATP-binding</keyword>
<organism evidence="10">
    <name type="scientific">uncultured Desulfobacterium sp</name>
    <dbReference type="NCBI Taxonomy" id="201089"/>
    <lineage>
        <taxon>Bacteria</taxon>
        <taxon>Pseudomonadati</taxon>
        <taxon>Thermodesulfobacteriota</taxon>
        <taxon>Desulfobacteria</taxon>
        <taxon>Desulfobacterales</taxon>
        <taxon>Desulfobacteriaceae</taxon>
        <taxon>Desulfobacterium</taxon>
        <taxon>environmental samples</taxon>
    </lineage>
</organism>
<dbReference type="InterPro" id="IPR027417">
    <property type="entry name" value="P-loop_NTPase"/>
</dbReference>
<dbReference type="InterPro" id="IPR002197">
    <property type="entry name" value="HTH_Fis"/>
</dbReference>
<evidence type="ECO:0000256" key="6">
    <source>
        <dbReference type="SAM" id="Coils"/>
    </source>
</evidence>
<dbReference type="Pfam" id="PF25601">
    <property type="entry name" value="AAA_lid_14"/>
    <property type="match status" value="1"/>
</dbReference>
<dbReference type="PANTHER" id="PTHR32071:SF117">
    <property type="entry name" value="PTS-DEPENDENT DIHYDROXYACETONE KINASE OPERON REGULATORY PROTEIN-RELATED"/>
    <property type="match status" value="1"/>
</dbReference>
<dbReference type="NCBIfam" id="TIGR00229">
    <property type="entry name" value="sensory_box"/>
    <property type="match status" value="1"/>
</dbReference>
<dbReference type="Pfam" id="PF00158">
    <property type="entry name" value="Sigma54_activat"/>
    <property type="match status" value="1"/>
</dbReference>
<dbReference type="InterPro" id="IPR009057">
    <property type="entry name" value="Homeodomain-like_sf"/>
</dbReference>
<dbReference type="PROSITE" id="PS50113">
    <property type="entry name" value="PAC"/>
    <property type="match status" value="1"/>
</dbReference>
<keyword evidence="10" id="KW-0456">Lyase</keyword>
<dbReference type="Gene3D" id="3.30.450.20">
    <property type="entry name" value="PAS domain"/>
    <property type="match status" value="2"/>
</dbReference>
<dbReference type="GO" id="GO:0016829">
    <property type="term" value="F:lyase activity"/>
    <property type="evidence" value="ECO:0007669"/>
    <property type="project" value="UniProtKB-KW"/>
</dbReference>
<dbReference type="InterPro" id="IPR025662">
    <property type="entry name" value="Sigma_54_int_dom_ATP-bd_1"/>
</dbReference>
<dbReference type="SUPFAM" id="SSF55785">
    <property type="entry name" value="PYP-like sensor domain (PAS domain)"/>
    <property type="match status" value="2"/>
</dbReference>
<dbReference type="CDD" id="cd00009">
    <property type="entry name" value="AAA"/>
    <property type="match status" value="1"/>
</dbReference>
<keyword evidence="3" id="KW-0805">Transcription regulation</keyword>
<reference evidence="10" key="1">
    <citation type="journal article" date="2011" name="Environ. Microbiol.">
        <title>Genomic insights into the metabolic potential of the polycyclic aromatic hydrocarbon degrading sulfate-reducing Deltaproteobacterium N47.</title>
        <authorList>
            <person name="Bergmann F."/>
            <person name="Selesi D."/>
            <person name="Weinmaier T."/>
            <person name="Tischler P."/>
            <person name="Rattei T."/>
            <person name="Meckenstock R.U."/>
        </authorList>
    </citation>
    <scope>NUCLEOTIDE SEQUENCE</scope>
</reference>
<dbReference type="EMBL" id="FR695873">
    <property type="protein sequence ID" value="CBX29870.1"/>
    <property type="molecule type" value="Genomic_DNA"/>
</dbReference>
<dbReference type="GO" id="GO:0005524">
    <property type="term" value="F:ATP binding"/>
    <property type="evidence" value="ECO:0007669"/>
    <property type="project" value="UniProtKB-KW"/>
</dbReference>
<keyword evidence="5" id="KW-0804">Transcription</keyword>
<dbReference type="FunFam" id="3.40.50.300:FF:000006">
    <property type="entry name" value="DNA-binding transcriptional regulator NtrC"/>
    <property type="match status" value="1"/>
</dbReference>
<feature type="coiled-coil region" evidence="6">
    <location>
        <begin position="7"/>
        <end position="41"/>
    </location>
</feature>
<protein>
    <submittedName>
        <fullName evidence="10">Formate hydrogenlyase transcriptional activator</fullName>
    </submittedName>
</protein>
<name>E1YH26_9BACT</name>
<dbReference type="Gene3D" id="3.40.50.300">
    <property type="entry name" value="P-loop containing nucleotide triphosphate hydrolases"/>
    <property type="match status" value="1"/>
</dbReference>
<dbReference type="GO" id="GO:0006355">
    <property type="term" value="P:regulation of DNA-templated transcription"/>
    <property type="evidence" value="ECO:0007669"/>
    <property type="project" value="InterPro"/>
</dbReference>
<accession>E1YH26</accession>
<evidence type="ECO:0000256" key="5">
    <source>
        <dbReference type="ARBA" id="ARBA00023163"/>
    </source>
</evidence>
<dbReference type="GO" id="GO:0043565">
    <property type="term" value="F:sequence-specific DNA binding"/>
    <property type="evidence" value="ECO:0007669"/>
    <property type="project" value="InterPro"/>
</dbReference>
<evidence type="ECO:0000313" key="10">
    <source>
        <dbReference type="EMBL" id="CBX29870.1"/>
    </source>
</evidence>
<evidence type="ECO:0000256" key="2">
    <source>
        <dbReference type="ARBA" id="ARBA00022840"/>
    </source>
</evidence>
<evidence type="ECO:0000256" key="1">
    <source>
        <dbReference type="ARBA" id="ARBA00022741"/>
    </source>
</evidence>
<keyword evidence="6" id="KW-0175">Coiled coil</keyword>
<dbReference type="Gene3D" id="1.10.10.60">
    <property type="entry name" value="Homeodomain-like"/>
    <property type="match status" value="1"/>
</dbReference>
<dbReference type="Gene3D" id="1.10.8.60">
    <property type="match status" value="1"/>
</dbReference>